<dbReference type="InterPro" id="IPR002018">
    <property type="entry name" value="CarbesteraseB"/>
</dbReference>
<evidence type="ECO:0000256" key="3">
    <source>
        <dbReference type="RuleBase" id="RU361235"/>
    </source>
</evidence>
<dbReference type="InterPro" id="IPR019826">
    <property type="entry name" value="Carboxylesterase_B_AS"/>
</dbReference>
<feature type="chain" id="PRO_5017494099" description="Carboxylic ester hydrolase" evidence="3">
    <location>
        <begin position="21"/>
        <end position="544"/>
    </location>
</feature>
<keyword evidence="6" id="KW-1185">Reference proteome</keyword>
<dbReference type="OrthoDB" id="3457714at2759"/>
<dbReference type="GO" id="GO:0016787">
    <property type="term" value="F:hydrolase activity"/>
    <property type="evidence" value="ECO:0007669"/>
    <property type="project" value="UniProtKB-KW"/>
</dbReference>
<dbReference type="AlphaFoldDB" id="A0A3D8RWI0"/>
<dbReference type="EC" id="3.1.1.-" evidence="3"/>
<keyword evidence="2 3" id="KW-0378">Hydrolase</keyword>
<dbReference type="PROSITE" id="PS00122">
    <property type="entry name" value="CARBOXYLESTERASE_B_1"/>
    <property type="match status" value="1"/>
</dbReference>
<dbReference type="Pfam" id="PF00135">
    <property type="entry name" value="COesterase"/>
    <property type="match status" value="1"/>
</dbReference>
<evidence type="ECO:0000256" key="2">
    <source>
        <dbReference type="ARBA" id="ARBA00022801"/>
    </source>
</evidence>
<dbReference type="Proteomes" id="UP000256328">
    <property type="component" value="Unassembled WGS sequence"/>
</dbReference>
<dbReference type="InterPro" id="IPR029058">
    <property type="entry name" value="AB_hydrolase_fold"/>
</dbReference>
<dbReference type="SUPFAM" id="SSF53474">
    <property type="entry name" value="alpha/beta-Hydrolases"/>
    <property type="match status" value="1"/>
</dbReference>
<feature type="domain" description="Carboxylesterase type B" evidence="4">
    <location>
        <begin position="21"/>
        <end position="530"/>
    </location>
</feature>
<reference evidence="5 6" key="1">
    <citation type="journal article" date="2018" name="IMA Fungus">
        <title>IMA Genome-F 9: Draft genome sequence of Annulohypoxylon stygium, Aspergillus mulundensis, Berkeleyomyces basicola (syn. Thielaviopsis basicola), Ceratocystis smalleyi, two Cercospora beticola strains, Coleophoma cylindrospora, Fusarium fracticaudum, Phialophora cf. hyalina, and Morchella septimelata.</title>
        <authorList>
            <person name="Wingfield B.D."/>
            <person name="Bills G.F."/>
            <person name="Dong Y."/>
            <person name="Huang W."/>
            <person name="Nel W.J."/>
            <person name="Swalarsk-Parry B.S."/>
            <person name="Vaghefi N."/>
            <person name="Wilken P.M."/>
            <person name="An Z."/>
            <person name="de Beer Z.W."/>
            <person name="De Vos L."/>
            <person name="Chen L."/>
            <person name="Duong T.A."/>
            <person name="Gao Y."/>
            <person name="Hammerbacher A."/>
            <person name="Kikkert J.R."/>
            <person name="Li Y."/>
            <person name="Li H."/>
            <person name="Li K."/>
            <person name="Li Q."/>
            <person name="Liu X."/>
            <person name="Ma X."/>
            <person name="Naidoo K."/>
            <person name="Pethybridge S.J."/>
            <person name="Sun J."/>
            <person name="Steenkamp E.T."/>
            <person name="van der Nest M.A."/>
            <person name="van Wyk S."/>
            <person name="Wingfield M.J."/>
            <person name="Xiong C."/>
            <person name="Yue Q."/>
            <person name="Zhang X."/>
        </authorList>
    </citation>
    <scope>NUCLEOTIDE SEQUENCE [LARGE SCALE GENOMIC DNA]</scope>
    <source>
        <strain evidence="5 6">BP5796</strain>
    </source>
</reference>
<accession>A0A3D8RWI0</accession>
<sequence length="544" mass="58780">MQLKHFLVFGLGGLAPTALATPTVTIANGTVVGRSLPEFKQDVFLGIPYSDPPTRFEVSVPRSTSFVAPGFDASNYSDICYGTDSATSGFNVSEDCLSINVIRPVGTSENSSLPVVIWMHGGGFWGGSSADPQLNGSYIVERSVALGSPIIFTSINYRLLFYGFPSGDEPHQAGIENLGLKDQRLAFKWVQENIEAFGGDASKVTVMGESAGGTGILQHLTAYGGRNDGLFRAAIVESGSFYDIPCNWNISAIREANYQSFLNDTGCGDLDCLKTLDNDVLYNVSLTYYADFLPSIDGDFMTKHAVELFNEGNFVSVPLLMGVNNDEGNILINSGSNTTADIQSALTELNASSYSIYEDAFTKLFELYPDDPAAGVPMNTGSGLLSTGIMDKTGYLIAGDAIEHSVRRWMTGLFAKAGNAVFSYRFAQVPWHALMSSGATHGTEITYVFGNTNPSISSPLGPHASDYRLSQFMTGAWVSFIHHLTPDPVNSSDLVLSWPDYRNSSQNMVFLADANSVEKDTYRQEGIELWTQQRILGCSGITAP</sequence>
<evidence type="ECO:0000313" key="5">
    <source>
        <dbReference type="EMBL" id="RDW78194.1"/>
    </source>
</evidence>
<comment type="caution">
    <text evidence="5">The sequence shown here is derived from an EMBL/GenBank/DDBJ whole genome shotgun (WGS) entry which is preliminary data.</text>
</comment>
<organism evidence="5 6">
    <name type="scientific">Coleophoma crateriformis</name>
    <dbReference type="NCBI Taxonomy" id="565419"/>
    <lineage>
        <taxon>Eukaryota</taxon>
        <taxon>Fungi</taxon>
        <taxon>Dikarya</taxon>
        <taxon>Ascomycota</taxon>
        <taxon>Pezizomycotina</taxon>
        <taxon>Leotiomycetes</taxon>
        <taxon>Helotiales</taxon>
        <taxon>Dermateaceae</taxon>
        <taxon>Coleophoma</taxon>
    </lineage>
</organism>
<dbReference type="InterPro" id="IPR050309">
    <property type="entry name" value="Type-B_Carboxylest/Lipase"/>
</dbReference>
<name>A0A3D8RWI0_9HELO</name>
<dbReference type="PANTHER" id="PTHR11559">
    <property type="entry name" value="CARBOXYLESTERASE"/>
    <property type="match status" value="1"/>
</dbReference>
<evidence type="ECO:0000256" key="1">
    <source>
        <dbReference type="ARBA" id="ARBA00005964"/>
    </source>
</evidence>
<proteinExistence type="inferred from homology"/>
<dbReference type="EMBL" id="PDLN01000008">
    <property type="protein sequence ID" value="RDW78194.1"/>
    <property type="molecule type" value="Genomic_DNA"/>
</dbReference>
<dbReference type="Gene3D" id="3.40.50.1820">
    <property type="entry name" value="alpha/beta hydrolase"/>
    <property type="match status" value="1"/>
</dbReference>
<evidence type="ECO:0000259" key="4">
    <source>
        <dbReference type="Pfam" id="PF00135"/>
    </source>
</evidence>
<protein>
    <recommendedName>
        <fullName evidence="3">Carboxylic ester hydrolase</fullName>
        <ecNumber evidence="3">3.1.1.-</ecNumber>
    </recommendedName>
</protein>
<comment type="similarity">
    <text evidence="1 3">Belongs to the type-B carboxylesterase/lipase family.</text>
</comment>
<evidence type="ECO:0000313" key="6">
    <source>
        <dbReference type="Proteomes" id="UP000256328"/>
    </source>
</evidence>
<feature type="signal peptide" evidence="3">
    <location>
        <begin position="1"/>
        <end position="20"/>
    </location>
</feature>
<gene>
    <name evidence="5" type="ORF">BP5796_06046</name>
</gene>
<keyword evidence="3" id="KW-0732">Signal</keyword>